<evidence type="ECO:0000313" key="1">
    <source>
        <dbReference type="EMBL" id="TWB10766.1"/>
    </source>
</evidence>
<reference evidence="1 2" key="1">
    <citation type="submission" date="2019-06" db="EMBL/GenBank/DDBJ databases">
        <title>Genomic Encyclopedia of Type Strains, Phase IV (KMG-V): Genome sequencing to study the core and pangenomes of soil and plant-associated prokaryotes.</title>
        <authorList>
            <person name="Whitman W."/>
        </authorList>
    </citation>
    <scope>NUCLEOTIDE SEQUENCE [LARGE SCALE GENOMIC DNA]</scope>
    <source>
        <strain evidence="1 2">BR 11880</strain>
    </source>
</reference>
<organism evidence="1 2">
    <name type="scientific">Nitrospirillum amazonense</name>
    <dbReference type="NCBI Taxonomy" id="28077"/>
    <lineage>
        <taxon>Bacteria</taxon>
        <taxon>Pseudomonadati</taxon>
        <taxon>Pseudomonadota</taxon>
        <taxon>Alphaproteobacteria</taxon>
        <taxon>Rhodospirillales</taxon>
        <taxon>Azospirillaceae</taxon>
        <taxon>Nitrospirillum</taxon>
    </lineage>
</organism>
<sequence>MTESVEAPLVLIVEDEPATRALLGDTFIRPGS</sequence>
<evidence type="ECO:0000313" key="2">
    <source>
        <dbReference type="Proteomes" id="UP000319859"/>
    </source>
</evidence>
<evidence type="ECO:0008006" key="3">
    <source>
        <dbReference type="Google" id="ProtNLM"/>
    </source>
</evidence>
<comment type="caution">
    <text evidence="1">The sequence shown here is derived from an EMBL/GenBank/DDBJ whole genome shotgun (WGS) entry which is preliminary data.</text>
</comment>
<dbReference type="Proteomes" id="UP000319859">
    <property type="component" value="Unassembled WGS sequence"/>
</dbReference>
<protein>
    <recommendedName>
        <fullName evidence="3">Response regulatory domain-containing protein</fullName>
    </recommendedName>
</protein>
<proteinExistence type="predicted"/>
<dbReference type="AlphaFoldDB" id="A0A560EN14"/>
<dbReference type="EMBL" id="VITN01000032">
    <property type="protein sequence ID" value="TWB10766.1"/>
    <property type="molecule type" value="Genomic_DNA"/>
</dbReference>
<accession>A0A560EN14</accession>
<gene>
    <name evidence="1" type="ORF">FBZ89_13235</name>
</gene>
<name>A0A560EN14_9PROT</name>